<evidence type="ECO:0000256" key="5">
    <source>
        <dbReference type="ARBA" id="ARBA00022692"/>
    </source>
</evidence>
<evidence type="ECO:0000256" key="15">
    <source>
        <dbReference type="SAM" id="SignalP"/>
    </source>
</evidence>
<evidence type="ECO:0000256" key="4">
    <source>
        <dbReference type="ARBA" id="ARBA00022496"/>
    </source>
</evidence>
<feature type="domain" description="TonB-dependent receptor-like beta-barrel" evidence="16">
    <location>
        <begin position="299"/>
        <end position="732"/>
    </location>
</feature>
<feature type="domain" description="TonB-dependent receptor plug" evidence="17">
    <location>
        <begin position="44"/>
        <end position="152"/>
    </location>
</feature>
<organism evidence="18 19">
    <name type="scientific">Erythrobacter westpacificensis</name>
    <dbReference type="NCBI Taxonomy" id="1055231"/>
    <lineage>
        <taxon>Bacteria</taxon>
        <taxon>Pseudomonadati</taxon>
        <taxon>Pseudomonadota</taxon>
        <taxon>Alphaproteobacteria</taxon>
        <taxon>Sphingomonadales</taxon>
        <taxon>Erythrobacteraceae</taxon>
        <taxon>Erythrobacter/Porphyrobacter group</taxon>
        <taxon>Erythrobacter</taxon>
    </lineage>
</organism>
<dbReference type="CDD" id="cd01347">
    <property type="entry name" value="ligand_gated_channel"/>
    <property type="match status" value="1"/>
</dbReference>
<evidence type="ECO:0000259" key="16">
    <source>
        <dbReference type="Pfam" id="PF00593"/>
    </source>
</evidence>
<evidence type="ECO:0000313" key="19">
    <source>
        <dbReference type="Proteomes" id="UP001500518"/>
    </source>
</evidence>
<keyword evidence="18" id="KW-0675">Receptor</keyword>
<dbReference type="InterPro" id="IPR000531">
    <property type="entry name" value="Beta-barrel_TonB"/>
</dbReference>
<proteinExistence type="inferred from homology"/>
<keyword evidence="19" id="KW-1185">Reference proteome</keyword>
<name>A0ABP9K1D8_9SPHN</name>
<evidence type="ECO:0000256" key="11">
    <source>
        <dbReference type="PROSITE-ProRule" id="PRU01360"/>
    </source>
</evidence>
<keyword evidence="5 11" id="KW-0812">Transmembrane</keyword>
<dbReference type="Gene3D" id="2.40.170.20">
    <property type="entry name" value="TonB-dependent receptor, beta-barrel domain"/>
    <property type="match status" value="1"/>
</dbReference>
<dbReference type="PANTHER" id="PTHR32552:SF81">
    <property type="entry name" value="TONB-DEPENDENT OUTER MEMBRANE RECEPTOR"/>
    <property type="match status" value="1"/>
</dbReference>
<dbReference type="InterPro" id="IPR010916">
    <property type="entry name" value="TonB_box_CS"/>
</dbReference>
<dbReference type="PANTHER" id="PTHR32552">
    <property type="entry name" value="FERRICHROME IRON RECEPTOR-RELATED"/>
    <property type="match status" value="1"/>
</dbReference>
<comment type="subcellular location">
    <subcellularLocation>
        <location evidence="1 11">Cell outer membrane</location>
        <topology evidence="1 11">Multi-pass membrane protein</topology>
    </subcellularLocation>
</comment>
<dbReference type="PROSITE" id="PS00430">
    <property type="entry name" value="TONB_DEPENDENT_REC_1"/>
    <property type="match status" value="1"/>
</dbReference>
<evidence type="ECO:0000256" key="14">
    <source>
        <dbReference type="SAM" id="MobiDB-lite"/>
    </source>
</evidence>
<evidence type="ECO:0000256" key="8">
    <source>
        <dbReference type="ARBA" id="ARBA00023077"/>
    </source>
</evidence>
<keyword evidence="9 11" id="KW-0472">Membrane</keyword>
<dbReference type="PROSITE" id="PS52016">
    <property type="entry name" value="TONB_DEPENDENT_REC_3"/>
    <property type="match status" value="1"/>
</dbReference>
<dbReference type="Pfam" id="PF07715">
    <property type="entry name" value="Plug"/>
    <property type="match status" value="1"/>
</dbReference>
<evidence type="ECO:0000256" key="3">
    <source>
        <dbReference type="ARBA" id="ARBA00022452"/>
    </source>
</evidence>
<evidence type="ECO:0000256" key="7">
    <source>
        <dbReference type="ARBA" id="ARBA00023065"/>
    </source>
</evidence>
<dbReference type="Pfam" id="PF00593">
    <property type="entry name" value="TonB_dep_Rec_b-barrel"/>
    <property type="match status" value="1"/>
</dbReference>
<dbReference type="InterPro" id="IPR036942">
    <property type="entry name" value="Beta-barrel_TonB_sf"/>
</dbReference>
<evidence type="ECO:0000256" key="6">
    <source>
        <dbReference type="ARBA" id="ARBA00023004"/>
    </source>
</evidence>
<dbReference type="SUPFAM" id="SSF56935">
    <property type="entry name" value="Porins"/>
    <property type="match status" value="1"/>
</dbReference>
<evidence type="ECO:0000256" key="9">
    <source>
        <dbReference type="ARBA" id="ARBA00023136"/>
    </source>
</evidence>
<keyword evidence="8 12" id="KW-0798">TonB box</keyword>
<sequence length="767" mass="84006">MKVILSIGVSAIALSALPAHAQEDTASSDPNTIIVTAQKRAQDVQDVPVAITAISGEALQDRNIRTTDEIAQTVSNVQIYQDKGGSQPNWTIRGVSLFDFNVNNSPSTAIYIDEVYQPSLVMGAGGIFDLERVEVLKGPQAGLYGRNAIGGAVQIISSTARPGDSDGYVRADYDNFDRYRLEAAQSVTLTDGAAVRLSVLRDGGIGDAGWQTSLADGSKHGEPDRTAVRAILSADVGRLETDLRLYYARDKSDTALATGIGAYTPGTLNFCDAVLRGELDQANCSTLSNLVDPTLPSPSAQSDDGRRTLSQPLNQLDNTEYSVTLKLLYDLDAVTLTSITGYTDFDFGFMFDYDASPLRLGGWIEDANLENISQELRVASSDGGPLRWQVGAQYTNYTFDEFKQFDWRDNPLLFDTFNPIFGIAADDLLLDVTYDQKTEYWGIYGQFDYDITPDLTFSGSLRYSNEETTYRNGRTGFRTIGVDLIPLGAIDRDYELDDHWTGSGTLSYQPSDAVLIYATIAKGYKSGGIPGGFPQTPEDTLPYEEEIVINYEGGFKSEWGDGLLQLNGSIFYYDHDSIQAFATVPSTLTPGQFAFRLINVGDGYNFGGELEATLRPMRGLTFGTAIGYLDTEITDSDKVRFSFDNQVIPYEGTRLEFAPTWSGNVFGSYDVDLSSNFALKLTADYNFRTAQRIGEVPVDEALRGIDGYGIANGRIELSSYDGWGVALWGKNLLDETYSTDATNDGVGDFYRVYGEPRSVGVSLSYEW</sequence>
<dbReference type="InterPro" id="IPR039426">
    <property type="entry name" value="TonB-dep_rcpt-like"/>
</dbReference>
<feature type="chain" id="PRO_5046931104" evidence="15">
    <location>
        <begin position="22"/>
        <end position="767"/>
    </location>
</feature>
<protein>
    <submittedName>
        <fullName evidence="18">TonB-dependent receptor</fullName>
    </submittedName>
</protein>
<dbReference type="RefSeq" id="WP_346031541.1">
    <property type="nucleotide sequence ID" value="NZ_BAABHV010000004.1"/>
</dbReference>
<keyword evidence="2 11" id="KW-0813">Transport</keyword>
<comment type="similarity">
    <text evidence="11 13">Belongs to the TonB-dependent receptor family.</text>
</comment>
<keyword evidence="4" id="KW-0410">Iron transport</keyword>
<keyword evidence="3 11" id="KW-1134">Transmembrane beta strand</keyword>
<gene>
    <name evidence="18" type="ORF">GCM10023208_04760</name>
</gene>
<comment type="caution">
    <text evidence="18">The sequence shown here is derived from an EMBL/GenBank/DDBJ whole genome shotgun (WGS) entry which is preliminary data.</text>
</comment>
<dbReference type="EMBL" id="BAABHV010000004">
    <property type="protein sequence ID" value="GAA5047953.1"/>
    <property type="molecule type" value="Genomic_DNA"/>
</dbReference>
<reference evidence="19" key="1">
    <citation type="journal article" date="2019" name="Int. J. Syst. Evol. Microbiol.">
        <title>The Global Catalogue of Microorganisms (GCM) 10K type strain sequencing project: providing services to taxonomists for standard genome sequencing and annotation.</title>
        <authorList>
            <consortium name="The Broad Institute Genomics Platform"/>
            <consortium name="The Broad Institute Genome Sequencing Center for Infectious Disease"/>
            <person name="Wu L."/>
            <person name="Ma J."/>
        </authorList>
    </citation>
    <scope>NUCLEOTIDE SEQUENCE [LARGE SCALE GENOMIC DNA]</scope>
    <source>
        <strain evidence="19">JCM 18014</strain>
    </source>
</reference>
<evidence type="ECO:0000256" key="10">
    <source>
        <dbReference type="ARBA" id="ARBA00023237"/>
    </source>
</evidence>
<evidence type="ECO:0000256" key="2">
    <source>
        <dbReference type="ARBA" id="ARBA00022448"/>
    </source>
</evidence>
<feature type="short sequence motif" description="TonB box" evidence="12">
    <location>
        <begin position="32"/>
        <end position="38"/>
    </location>
</feature>
<dbReference type="InterPro" id="IPR012910">
    <property type="entry name" value="Plug_dom"/>
</dbReference>
<evidence type="ECO:0000256" key="12">
    <source>
        <dbReference type="PROSITE-ProRule" id="PRU10143"/>
    </source>
</evidence>
<keyword evidence="15" id="KW-0732">Signal</keyword>
<accession>A0ABP9K1D8</accession>
<evidence type="ECO:0000259" key="17">
    <source>
        <dbReference type="Pfam" id="PF07715"/>
    </source>
</evidence>
<keyword evidence="7" id="KW-0406">Ion transport</keyword>
<feature type="signal peptide" evidence="15">
    <location>
        <begin position="1"/>
        <end position="21"/>
    </location>
</feature>
<evidence type="ECO:0000256" key="1">
    <source>
        <dbReference type="ARBA" id="ARBA00004571"/>
    </source>
</evidence>
<evidence type="ECO:0000256" key="13">
    <source>
        <dbReference type="RuleBase" id="RU003357"/>
    </source>
</evidence>
<feature type="region of interest" description="Disordered" evidence="14">
    <location>
        <begin position="293"/>
        <end position="312"/>
    </location>
</feature>
<keyword evidence="10 11" id="KW-0998">Cell outer membrane</keyword>
<evidence type="ECO:0000313" key="18">
    <source>
        <dbReference type="EMBL" id="GAA5047953.1"/>
    </source>
</evidence>
<dbReference type="Proteomes" id="UP001500518">
    <property type="component" value="Unassembled WGS sequence"/>
</dbReference>
<keyword evidence="6" id="KW-0408">Iron</keyword>